<dbReference type="GeneID" id="36574951"/>
<evidence type="ECO:0000313" key="1">
    <source>
        <dbReference type="EMBL" id="PSS12863.1"/>
    </source>
</evidence>
<dbReference type="InParanoid" id="A0A2T3AW33"/>
<dbReference type="AlphaFoldDB" id="A0A2T3AW33"/>
<dbReference type="Proteomes" id="UP000241818">
    <property type="component" value="Unassembled WGS sequence"/>
</dbReference>
<reference evidence="1 2" key="1">
    <citation type="journal article" date="2018" name="New Phytol.">
        <title>Comparative genomics and transcriptomics depict ericoid mycorrhizal fungi as versatile saprotrophs and plant mutualists.</title>
        <authorList>
            <person name="Martino E."/>
            <person name="Morin E."/>
            <person name="Grelet G.A."/>
            <person name="Kuo A."/>
            <person name="Kohler A."/>
            <person name="Daghino S."/>
            <person name="Barry K.W."/>
            <person name="Cichocki N."/>
            <person name="Clum A."/>
            <person name="Dockter R.B."/>
            <person name="Hainaut M."/>
            <person name="Kuo R.C."/>
            <person name="LaButti K."/>
            <person name="Lindahl B.D."/>
            <person name="Lindquist E.A."/>
            <person name="Lipzen A."/>
            <person name="Khouja H.R."/>
            <person name="Magnuson J."/>
            <person name="Murat C."/>
            <person name="Ohm R.A."/>
            <person name="Singer S.W."/>
            <person name="Spatafora J.W."/>
            <person name="Wang M."/>
            <person name="Veneault-Fourrey C."/>
            <person name="Henrissat B."/>
            <person name="Grigoriev I.V."/>
            <person name="Martin F.M."/>
            <person name="Perotto S."/>
        </authorList>
    </citation>
    <scope>NUCLEOTIDE SEQUENCE [LARGE SCALE GENOMIC DNA]</scope>
    <source>
        <strain evidence="1 2">ATCC 22711</strain>
    </source>
</reference>
<proteinExistence type="predicted"/>
<protein>
    <recommendedName>
        <fullName evidence="3">Rhomboid family membrane protein</fullName>
    </recommendedName>
</protein>
<dbReference type="RefSeq" id="XP_024718854.1">
    <property type="nucleotide sequence ID" value="XM_024866870.1"/>
</dbReference>
<evidence type="ECO:0000313" key="2">
    <source>
        <dbReference type="Proteomes" id="UP000241818"/>
    </source>
</evidence>
<evidence type="ECO:0008006" key="3">
    <source>
        <dbReference type="Google" id="ProtNLM"/>
    </source>
</evidence>
<organism evidence="1 2">
    <name type="scientific">Amorphotheca resinae ATCC 22711</name>
    <dbReference type="NCBI Taxonomy" id="857342"/>
    <lineage>
        <taxon>Eukaryota</taxon>
        <taxon>Fungi</taxon>
        <taxon>Dikarya</taxon>
        <taxon>Ascomycota</taxon>
        <taxon>Pezizomycotina</taxon>
        <taxon>Leotiomycetes</taxon>
        <taxon>Helotiales</taxon>
        <taxon>Amorphothecaceae</taxon>
        <taxon>Amorphotheca</taxon>
    </lineage>
</organism>
<gene>
    <name evidence="1" type="ORF">M430DRAFT_36099</name>
</gene>
<name>A0A2T3AW33_AMORE</name>
<sequence length="217" mass="24517">MSTSTPQAPSPSTTTTNSSSIDQAKLIHNMSVAALIACPILILIPPRKFDIYTIALLTGTLVSANQLTYEYSGRSFATRWGERLAAFSSTELPPKAQEMQERLRREREVRDAARLGVSVRAQEVEAGSKILEEVERRREGEGKGKKERGILERVWYGQEGDDWKQKRDQREKEALEEGKGYGDLIMEQIWEVWNWGGKKTDQAADSEDQSRKEQGSK</sequence>
<dbReference type="OrthoDB" id="5411041at2759"/>
<dbReference type="EMBL" id="KZ679014">
    <property type="protein sequence ID" value="PSS12863.1"/>
    <property type="molecule type" value="Genomic_DNA"/>
</dbReference>
<keyword evidence="2" id="KW-1185">Reference proteome</keyword>
<accession>A0A2T3AW33</accession>